<evidence type="ECO:0000256" key="2">
    <source>
        <dbReference type="ARBA" id="ARBA00023125"/>
    </source>
</evidence>
<dbReference type="EMBL" id="MLJW01000027">
    <property type="protein sequence ID" value="OIR09230.1"/>
    <property type="molecule type" value="Genomic_DNA"/>
</dbReference>
<protein>
    <submittedName>
        <fullName evidence="6">Xylose operon regulatory protein</fullName>
    </submittedName>
</protein>
<dbReference type="Pfam" id="PF12833">
    <property type="entry name" value="HTH_18"/>
    <property type="match status" value="1"/>
</dbReference>
<reference evidence="6" key="1">
    <citation type="submission" date="2016-10" db="EMBL/GenBank/DDBJ databases">
        <title>Sequence of Gallionella enrichment culture.</title>
        <authorList>
            <person name="Poehlein A."/>
            <person name="Muehling M."/>
            <person name="Daniel R."/>
        </authorList>
    </citation>
    <scope>NUCLEOTIDE SEQUENCE</scope>
</reference>
<dbReference type="InterPro" id="IPR046335">
    <property type="entry name" value="LacI/GalR-like_sensor"/>
</dbReference>
<dbReference type="Gene3D" id="1.10.10.60">
    <property type="entry name" value="Homeodomain-like"/>
    <property type="match status" value="1"/>
</dbReference>
<dbReference type="CDD" id="cd01543">
    <property type="entry name" value="PBP1_XylR"/>
    <property type="match status" value="1"/>
</dbReference>
<evidence type="ECO:0000259" key="5">
    <source>
        <dbReference type="PROSITE" id="PS01124"/>
    </source>
</evidence>
<dbReference type="AlphaFoldDB" id="A0A1J5TAR4"/>
<sequence>MTTTVLKEAPVDVPLPQAGPSALRSRRTRPSILIVFDTRLEESRTVLKGIAAYERSHGPWSFFLDDYQKTEGDPSWLTGRRWHGVISRHTSPQLARVCTELRIPLVDLNDGPPLPAIPKIRPDNTAVGHLGAEHLIERGFTNLAFCGQPSDLWACERRDGFLEASRLAGHTVHLHEVDEDDTTRPTWDEQRLAGLAAWIRRLPKPVGVMACNDMRAQNIISAAHLAGLLVPEEVAVLGANNDLTRCELVYPYLSSVAMNHFRSGYLAAETLDLLMRGGTPARLDVRVEPLEVVTRQSTDLFAIPDRNIAAALAFIREHACRGVTVEQVLQHAAASRSLLEKKFREHLGMSPHAVIRKVRVAKIKHLLFETDYPLKKIAELTGFEHVEYMCVLFKRATGISPGEYRKRQQAKVPKR</sequence>
<dbReference type="PANTHER" id="PTHR30146:SF24">
    <property type="entry name" value="XYLOSE OPERON REGULATORY PROTEIN"/>
    <property type="match status" value="1"/>
</dbReference>
<dbReference type="InterPro" id="IPR018060">
    <property type="entry name" value="HTH_AraC"/>
</dbReference>
<dbReference type="InterPro" id="IPR009057">
    <property type="entry name" value="Homeodomain-like_sf"/>
</dbReference>
<keyword evidence="1" id="KW-0805">Transcription regulation</keyword>
<dbReference type="SUPFAM" id="SSF46689">
    <property type="entry name" value="Homeodomain-like"/>
    <property type="match status" value="2"/>
</dbReference>
<dbReference type="PANTHER" id="PTHR30146">
    <property type="entry name" value="LACI-RELATED TRANSCRIPTIONAL REPRESSOR"/>
    <property type="match status" value="1"/>
</dbReference>
<name>A0A1J5TAR4_9ZZZZ</name>
<keyword evidence="2" id="KW-0238">DNA-binding</keyword>
<dbReference type="SUPFAM" id="SSF53822">
    <property type="entry name" value="Periplasmic binding protein-like I"/>
    <property type="match status" value="1"/>
</dbReference>
<dbReference type="InterPro" id="IPR028082">
    <property type="entry name" value="Peripla_BP_I"/>
</dbReference>
<dbReference type="Gene3D" id="3.40.50.2300">
    <property type="match status" value="2"/>
</dbReference>
<dbReference type="GO" id="GO:0003700">
    <property type="term" value="F:DNA-binding transcription factor activity"/>
    <property type="evidence" value="ECO:0007669"/>
    <property type="project" value="InterPro"/>
</dbReference>
<evidence type="ECO:0000256" key="3">
    <source>
        <dbReference type="ARBA" id="ARBA00023163"/>
    </source>
</evidence>
<comment type="caution">
    <text evidence="6">The sequence shown here is derived from an EMBL/GenBank/DDBJ whole genome shotgun (WGS) entry which is preliminary data.</text>
</comment>
<evidence type="ECO:0000256" key="4">
    <source>
        <dbReference type="SAM" id="MobiDB-lite"/>
    </source>
</evidence>
<gene>
    <name evidence="6" type="primary">xylR_3</name>
    <name evidence="6" type="ORF">GALL_84600</name>
</gene>
<feature type="region of interest" description="Disordered" evidence="4">
    <location>
        <begin position="1"/>
        <end position="24"/>
    </location>
</feature>
<dbReference type="Pfam" id="PF13377">
    <property type="entry name" value="Peripla_BP_3"/>
    <property type="match status" value="1"/>
</dbReference>
<evidence type="ECO:0000313" key="6">
    <source>
        <dbReference type="EMBL" id="OIR09230.1"/>
    </source>
</evidence>
<dbReference type="PROSITE" id="PS01124">
    <property type="entry name" value="HTH_ARAC_FAMILY_2"/>
    <property type="match status" value="1"/>
</dbReference>
<dbReference type="SMART" id="SM00342">
    <property type="entry name" value="HTH_ARAC"/>
    <property type="match status" value="1"/>
</dbReference>
<proteinExistence type="predicted"/>
<evidence type="ECO:0000256" key="1">
    <source>
        <dbReference type="ARBA" id="ARBA00023015"/>
    </source>
</evidence>
<feature type="domain" description="HTH araC/xylS-type" evidence="5">
    <location>
        <begin position="309"/>
        <end position="407"/>
    </location>
</feature>
<keyword evidence="3" id="KW-0804">Transcription</keyword>
<dbReference type="GO" id="GO:0000976">
    <property type="term" value="F:transcription cis-regulatory region binding"/>
    <property type="evidence" value="ECO:0007669"/>
    <property type="project" value="TreeGrafter"/>
</dbReference>
<organism evidence="6">
    <name type="scientific">mine drainage metagenome</name>
    <dbReference type="NCBI Taxonomy" id="410659"/>
    <lineage>
        <taxon>unclassified sequences</taxon>
        <taxon>metagenomes</taxon>
        <taxon>ecological metagenomes</taxon>
    </lineage>
</organism>
<accession>A0A1J5TAR4</accession>